<dbReference type="RefSeq" id="XP_014183972.1">
    <property type="nucleotide sequence ID" value="XM_014328497.1"/>
</dbReference>
<dbReference type="GeneID" id="25984317"/>
<evidence type="ECO:0000313" key="1">
    <source>
        <dbReference type="EMBL" id="EJT52898.1"/>
    </source>
</evidence>
<sequence>MCDLTPLPLHSMSASEKRGQHDQHLRILEKRIEVPGIVLTEADDDYDVSCSPTPTGRKQVVLLNPCTVYGPRVRPTAPTARSLVILILVLLAAYHLWTHLDLLHVQVPQAAVPL</sequence>
<organism evidence="1 2">
    <name type="scientific">Trichosporon asahii var. asahii (strain ATCC 90039 / CBS 2479 / JCM 2466 / KCTC 7840 / NBRC 103889/ NCYC 2677 / UAMH 7654)</name>
    <name type="common">Yeast</name>
    <dbReference type="NCBI Taxonomy" id="1186058"/>
    <lineage>
        <taxon>Eukaryota</taxon>
        <taxon>Fungi</taxon>
        <taxon>Dikarya</taxon>
        <taxon>Basidiomycota</taxon>
        <taxon>Agaricomycotina</taxon>
        <taxon>Tremellomycetes</taxon>
        <taxon>Trichosporonales</taxon>
        <taxon>Trichosporonaceae</taxon>
        <taxon>Trichosporon</taxon>
    </lineage>
</organism>
<protein>
    <submittedName>
        <fullName evidence="1">Uncharacterized protein</fullName>
    </submittedName>
</protein>
<dbReference type="Proteomes" id="UP000002748">
    <property type="component" value="Unassembled WGS sequence"/>
</dbReference>
<reference evidence="1 2" key="1">
    <citation type="journal article" date="2012" name="Eukaryot. Cell">
        <title>Draft genome sequence of CBS 2479, the standard type strain of Trichosporon asahii.</title>
        <authorList>
            <person name="Yang R.Y."/>
            <person name="Li H.T."/>
            <person name="Zhu H."/>
            <person name="Zhou G.P."/>
            <person name="Wang M."/>
            <person name="Wang L."/>
        </authorList>
    </citation>
    <scope>NUCLEOTIDE SEQUENCE [LARGE SCALE GENOMIC DNA]</scope>
    <source>
        <strain evidence="2">ATCC 90039 / CBS 2479 / JCM 2466 / KCTC 7840 / NCYC 2677 / UAMH 7654</strain>
    </source>
</reference>
<dbReference type="HOGENOM" id="CLU_2122798_0_0_1"/>
<accession>J5RIX3</accession>
<dbReference type="EMBL" id="ALBS01000013">
    <property type="protein sequence ID" value="EJT52898.1"/>
    <property type="molecule type" value="Genomic_DNA"/>
</dbReference>
<dbReference type="AlphaFoldDB" id="J5RIX3"/>
<proteinExistence type="predicted"/>
<evidence type="ECO:0000313" key="2">
    <source>
        <dbReference type="Proteomes" id="UP000002748"/>
    </source>
</evidence>
<dbReference type="VEuPathDB" id="FungiDB:A1Q1_00803"/>
<dbReference type="KEGG" id="tasa:A1Q1_00803"/>
<comment type="caution">
    <text evidence="1">The sequence shown here is derived from an EMBL/GenBank/DDBJ whole genome shotgun (WGS) entry which is preliminary data.</text>
</comment>
<gene>
    <name evidence="1" type="ORF">A1Q1_00803</name>
</gene>
<name>J5RIX3_TRIAS</name>